<dbReference type="RefSeq" id="WP_015792030.1">
    <property type="nucleotide sequence ID" value="NC_013156.1"/>
</dbReference>
<dbReference type="PANTHER" id="PTHR38042:SF1">
    <property type="entry name" value="UROPORPHYRINOGEN-III SYNTHASE, CHLOROPLASTIC"/>
    <property type="match status" value="1"/>
</dbReference>
<name>C7P5B9_METFA</name>
<evidence type="ECO:0000313" key="9">
    <source>
        <dbReference type="EMBL" id="ACV25297.1"/>
    </source>
</evidence>
<comment type="pathway">
    <text evidence="1 7">Porphyrin-containing compound metabolism; protoporphyrin-IX biosynthesis; coproporphyrinogen-III from 5-aminolevulinate: step 3/4.</text>
</comment>
<dbReference type="AlphaFoldDB" id="C7P5B9"/>
<keyword evidence="10" id="KW-1185">Reference proteome</keyword>
<dbReference type="InterPro" id="IPR003754">
    <property type="entry name" value="4pyrrol_synth_uPrphyn_synth"/>
</dbReference>
<dbReference type="GO" id="GO:0006780">
    <property type="term" value="P:uroporphyrinogen III biosynthetic process"/>
    <property type="evidence" value="ECO:0007669"/>
    <property type="project" value="UniProtKB-UniRule"/>
</dbReference>
<evidence type="ECO:0000256" key="7">
    <source>
        <dbReference type="RuleBase" id="RU366031"/>
    </source>
</evidence>
<dbReference type="STRING" id="573064.Mefer_1494"/>
<dbReference type="Proteomes" id="UP000001495">
    <property type="component" value="Chromosome"/>
</dbReference>
<sequence length="243" mass="28000">MKVVITRPKERADVFSKLLKKEGFEPIIFPTLELIYNKDIKVNLDNYDWIVFTSPSGVIGLYNIIEEAQREEVKNKKIAVIGEKTAKAFKEYFGREVDVMPKEYTAESLLEEIKKTAKSDDKFLIPTTPSTRDVLKNNLNADLLFVYKSVEPENLKENIEKLKENIKDERFILTFTSGLTAKNFFKYVDDEFAEIIKNNYIVAIGPITAKVIEEFGFKPLIPKIYTIEGILEVIKMIKEGKND</sequence>
<dbReference type="Gene3D" id="3.40.50.10090">
    <property type="match status" value="2"/>
</dbReference>
<dbReference type="OrthoDB" id="15395at2157"/>
<evidence type="ECO:0000256" key="6">
    <source>
        <dbReference type="ARBA" id="ARBA00048617"/>
    </source>
</evidence>
<evidence type="ECO:0000259" key="8">
    <source>
        <dbReference type="Pfam" id="PF02602"/>
    </source>
</evidence>
<dbReference type="EMBL" id="CP001696">
    <property type="protein sequence ID" value="ACV25297.1"/>
    <property type="molecule type" value="Genomic_DNA"/>
</dbReference>
<evidence type="ECO:0000256" key="4">
    <source>
        <dbReference type="ARBA" id="ARBA00023239"/>
    </source>
</evidence>
<dbReference type="GO" id="GO:0006782">
    <property type="term" value="P:protoporphyrinogen IX biosynthetic process"/>
    <property type="evidence" value="ECO:0007669"/>
    <property type="project" value="UniProtKB-UniRule"/>
</dbReference>
<comment type="similarity">
    <text evidence="2 7">Belongs to the uroporphyrinogen-III synthase family.</text>
</comment>
<protein>
    <recommendedName>
        <fullName evidence="3 7">Uroporphyrinogen-III synthase</fullName>
        <ecNumber evidence="3 7">4.2.1.75</ecNumber>
    </recommendedName>
</protein>
<comment type="function">
    <text evidence="7">Catalyzes cyclization of the linear tetrapyrrole, hydroxymethylbilane, to the macrocyclic uroporphyrinogen III.</text>
</comment>
<dbReference type="PANTHER" id="PTHR38042">
    <property type="entry name" value="UROPORPHYRINOGEN-III SYNTHASE, CHLOROPLASTIC"/>
    <property type="match status" value="1"/>
</dbReference>
<organism evidence="9 10">
    <name type="scientific">Methanocaldococcus fervens (strain DSM 4213 / JCM 15782 / AG86)</name>
    <name type="common">Methanococcus fervens</name>
    <dbReference type="NCBI Taxonomy" id="573064"/>
    <lineage>
        <taxon>Archaea</taxon>
        <taxon>Methanobacteriati</taxon>
        <taxon>Methanobacteriota</taxon>
        <taxon>Methanomada group</taxon>
        <taxon>Methanococci</taxon>
        <taxon>Methanococcales</taxon>
        <taxon>Methanocaldococcaceae</taxon>
        <taxon>Methanocaldococcus</taxon>
    </lineage>
</organism>
<keyword evidence="4 7" id="KW-0456">Lyase</keyword>
<dbReference type="eggNOG" id="arCOG02048">
    <property type="taxonomic scope" value="Archaea"/>
</dbReference>
<gene>
    <name evidence="9" type="ordered locus">Mefer_1494</name>
</gene>
<evidence type="ECO:0000313" key="10">
    <source>
        <dbReference type="Proteomes" id="UP000001495"/>
    </source>
</evidence>
<keyword evidence="5 7" id="KW-0627">Porphyrin biosynthesis</keyword>
<feature type="domain" description="Tetrapyrrole biosynthesis uroporphyrinogen III synthase" evidence="8">
    <location>
        <begin position="14"/>
        <end position="231"/>
    </location>
</feature>
<evidence type="ECO:0000256" key="1">
    <source>
        <dbReference type="ARBA" id="ARBA00004772"/>
    </source>
</evidence>
<evidence type="ECO:0000256" key="2">
    <source>
        <dbReference type="ARBA" id="ARBA00008133"/>
    </source>
</evidence>
<dbReference type="CDD" id="cd06578">
    <property type="entry name" value="HemD"/>
    <property type="match status" value="1"/>
</dbReference>
<dbReference type="HOGENOM" id="CLU_011276_9_5_2"/>
<evidence type="ECO:0000256" key="5">
    <source>
        <dbReference type="ARBA" id="ARBA00023244"/>
    </source>
</evidence>
<dbReference type="Pfam" id="PF02602">
    <property type="entry name" value="HEM4"/>
    <property type="match status" value="1"/>
</dbReference>
<dbReference type="GO" id="GO:0004852">
    <property type="term" value="F:uroporphyrinogen-III synthase activity"/>
    <property type="evidence" value="ECO:0007669"/>
    <property type="project" value="UniProtKB-UniRule"/>
</dbReference>
<dbReference type="InterPro" id="IPR036108">
    <property type="entry name" value="4pyrrol_syn_uPrphyn_synt_sf"/>
</dbReference>
<comment type="catalytic activity">
    <reaction evidence="6 7">
        <text>hydroxymethylbilane = uroporphyrinogen III + H2O</text>
        <dbReference type="Rhea" id="RHEA:18965"/>
        <dbReference type="ChEBI" id="CHEBI:15377"/>
        <dbReference type="ChEBI" id="CHEBI:57308"/>
        <dbReference type="ChEBI" id="CHEBI:57845"/>
        <dbReference type="EC" id="4.2.1.75"/>
    </reaction>
</comment>
<dbReference type="SUPFAM" id="SSF69618">
    <property type="entry name" value="HemD-like"/>
    <property type="match status" value="1"/>
</dbReference>
<reference evidence="9" key="1">
    <citation type="submission" date="2009-08" db="EMBL/GenBank/DDBJ databases">
        <title>Complete sequence of chromosome of Methanocaldococcus fervens AG86.</title>
        <authorList>
            <consortium name="US DOE Joint Genome Institute"/>
            <person name="Lucas S."/>
            <person name="Copeland A."/>
            <person name="Lapidus A."/>
            <person name="Glavina del Rio T."/>
            <person name="Tice H."/>
            <person name="Bruce D."/>
            <person name="Goodwin L."/>
            <person name="Pitluck S."/>
            <person name="Chertkov O."/>
            <person name="Detter J.C."/>
            <person name="Han C."/>
            <person name="Tapia R."/>
            <person name="Larimer F."/>
            <person name="Land M."/>
            <person name="Hauser L."/>
            <person name="Kyrpides N."/>
            <person name="Ovchinnikova G."/>
            <person name="Lupa-Sieprawska M."/>
            <person name="Whitman W.B."/>
        </authorList>
    </citation>
    <scope>NUCLEOTIDE SEQUENCE [LARGE SCALE GENOMIC DNA]</scope>
    <source>
        <strain evidence="9">AG86</strain>
    </source>
</reference>
<dbReference type="InterPro" id="IPR039793">
    <property type="entry name" value="UROS/Hem4"/>
</dbReference>
<dbReference type="GeneID" id="8366200"/>
<evidence type="ECO:0000256" key="3">
    <source>
        <dbReference type="ARBA" id="ARBA00013109"/>
    </source>
</evidence>
<dbReference type="EC" id="4.2.1.75" evidence="3 7"/>
<dbReference type="KEGG" id="mfe:Mefer_1494"/>
<proteinExistence type="inferred from homology"/>
<accession>C7P5B9</accession>